<reference evidence="1" key="2">
    <citation type="submission" date="2021-04" db="EMBL/GenBank/DDBJ databases">
        <authorList>
            <person name="Gilroy R."/>
        </authorList>
    </citation>
    <scope>NUCLEOTIDE SEQUENCE</scope>
    <source>
        <strain evidence="1">1193</strain>
    </source>
</reference>
<dbReference type="EMBL" id="DXFC01000250">
    <property type="protein sequence ID" value="HIX62230.1"/>
    <property type="molecule type" value="Genomic_DNA"/>
</dbReference>
<feature type="non-terminal residue" evidence="1">
    <location>
        <position position="26"/>
    </location>
</feature>
<dbReference type="Proteomes" id="UP000824248">
    <property type="component" value="Unassembled WGS sequence"/>
</dbReference>
<organism evidence="1 2">
    <name type="scientific">Candidatus Halomonas stercoripullorum</name>
    <dbReference type="NCBI Taxonomy" id="2838617"/>
    <lineage>
        <taxon>Bacteria</taxon>
        <taxon>Pseudomonadati</taxon>
        <taxon>Pseudomonadota</taxon>
        <taxon>Gammaproteobacteria</taxon>
        <taxon>Oceanospirillales</taxon>
        <taxon>Halomonadaceae</taxon>
        <taxon>Halomonas</taxon>
    </lineage>
</organism>
<accession>A0A9D2B5V1</accession>
<proteinExistence type="predicted"/>
<evidence type="ECO:0000313" key="1">
    <source>
        <dbReference type="EMBL" id="HIX62230.1"/>
    </source>
</evidence>
<sequence length="26" mass="3198">MAAKPIYRVVFHQQGEVWELYAREIY</sequence>
<reference evidence="1" key="1">
    <citation type="journal article" date="2021" name="PeerJ">
        <title>Extensive microbial diversity within the chicken gut microbiome revealed by metagenomics and culture.</title>
        <authorList>
            <person name="Gilroy R."/>
            <person name="Ravi A."/>
            <person name="Getino M."/>
            <person name="Pursley I."/>
            <person name="Horton D.L."/>
            <person name="Alikhan N.F."/>
            <person name="Baker D."/>
            <person name="Gharbi K."/>
            <person name="Hall N."/>
            <person name="Watson M."/>
            <person name="Adriaenssens E.M."/>
            <person name="Foster-Nyarko E."/>
            <person name="Jarju S."/>
            <person name="Secka A."/>
            <person name="Antonio M."/>
            <person name="Oren A."/>
            <person name="Chaudhuri R.R."/>
            <person name="La Ragione R."/>
            <person name="Hildebrand F."/>
            <person name="Pallen M.J."/>
        </authorList>
    </citation>
    <scope>NUCLEOTIDE SEQUENCE</scope>
    <source>
        <strain evidence="1">1193</strain>
    </source>
</reference>
<comment type="caution">
    <text evidence="1">The sequence shown here is derived from an EMBL/GenBank/DDBJ whole genome shotgun (WGS) entry which is preliminary data.</text>
</comment>
<evidence type="ECO:0000313" key="2">
    <source>
        <dbReference type="Proteomes" id="UP000824248"/>
    </source>
</evidence>
<gene>
    <name evidence="1" type="ORF">H9854_08370</name>
</gene>
<dbReference type="AlphaFoldDB" id="A0A9D2B5V1"/>
<name>A0A9D2B5V1_9GAMM</name>
<protein>
    <submittedName>
        <fullName evidence="1">DUF1820 family protein</fullName>
    </submittedName>
</protein>